<dbReference type="AlphaFoldDB" id="A0AAN6UQ33"/>
<gene>
    <name evidence="4" type="ORF">BT67DRAFT_95508</name>
</gene>
<dbReference type="EMBL" id="MU853402">
    <property type="protein sequence ID" value="KAK4137118.1"/>
    <property type="molecule type" value="Genomic_DNA"/>
</dbReference>
<keyword evidence="3" id="KW-0732">Signal</keyword>
<evidence type="ECO:0000313" key="5">
    <source>
        <dbReference type="Proteomes" id="UP001304895"/>
    </source>
</evidence>
<feature type="transmembrane region" description="Helical" evidence="2">
    <location>
        <begin position="206"/>
        <end position="227"/>
    </location>
</feature>
<name>A0AAN6UQ33_9PEZI</name>
<keyword evidence="5" id="KW-1185">Reference proteome</keyword>
<organism evidence="4 5">
    <name type="scientific">Trichocladium antarcticum</name>
    <dbReference type="NCBI Taxonomy" id="1450529"/>
    <lineage>
        <taxon>Eukaryota</taxon>
        <taxon>Fungi</taxon>
        <taxon>Dikarya</taxon>
        <taxon>Ascomycota</taxon>
        <taxon>Pezizomycotina</taxon>
        <taxon>Sordariomycetes</taxon>
        <taxon>Sordariomycetidae</taxon>
        <taxon>Sordariales</taxon>
        <taxon>Chaetomiaceae</taxon>
        <taxon>Trichocladium</taxon>
    </lineage>
</organism>
<keyword evidence="2" id="KW-1133">Transmembrane helix</keyword>
<proteinExistence type="predicted"/>
<evidence type="ECO:0000313" key="4">
    <source>
        <dbReference type="EMBL" id="KAK4137118.1"/>
    </source>
</evidence>
<evidence type="ECO:0000256" key="3">
    <source>
        <dbReference type="SAM" id="SignalP"/>
    </source>
</evidence>
<dbReference type="Proteomes" id="UP001304895">
    <property type="component" value="Unassembled WGS sequence"/>
</dbReference>
<keyword evidence="2" id="KW-0812">Transmembrane</keyword>
<reference evidence="4" key="2">
    <citation type="submission" date="2023-05" db="EMBL/GenBank/DDBJ databases">
        <authorList>
            <consortium name="Lawrence Berkeley National Laboratory"/>
            <person name="Steindorff A."/>
            <person name="Hensen N."/>
            <person name="Bonometti L."/>
            <person name="Westerberg I."/>
            <person name="Brannstrom I.O."/>
            <person name="Guillou S."/>
            <person name="Cros-Aarteil S."/>
            <person name="Calhoun S."/>
            <person name="Haridas S."/>
            <person name="Kuo A."/>
            <person name="Mondo S."/>
            <person name="Pangilinan J."/>
            <person name="Riley R."/>
            <person name="Labutti K."/>
            <person name="Andreopoulos B."/>
            <person name="Lipzen A."/>
            <person name="Chen C."/>
            <person name="Yanf M."/>
            <person name="Daum C."/>
            <person name="Ng V."/>
            <person name="Clum A."/>
            <person name="Ohm R."/>
            <person name="Martin F."/>
            <person name="Silar P."/>
            <person name="Natvig D."/>
            <person name="Lalanne C."/>
            <person name="Gautier V."/>
            <person name="Ament-Velasquez S.L."/>
            <person name="Kruys A."/>
            <person name="Hutchinson M.I."/>
            <person name="Powell A.J."/>
            <person name="Barry K."/>
            <person name="Miller A.N."/>
            <person name="Grigoriev I.V."/>
            <person name="Debuchy R."/>
            <person name="Gladieux P."/>
            <person name="Thoren M.H."/>
            <person name="Johannesson H."/>
        </authorList>
    </citation>
    <scope>NUCLEOTIDE SEQUENCE</scope>
    <source>
        <strain evidence="4">CBS 123565</strain>
    </source>
</reference>
<feature type="signal peptide" evidence="3">
    <location>
        <begin position="1"/>
        <end position="20"/>
    </location>
</feature>
<reference evidence="4" key="1">
    <citation type="journal article" date="2023" name="Mol. Phylogenet. Evol.">
        <title>Genome-scale phylogeny and comparative genomics of the fungal order Sordariales.</title>
        <authorList>
            <person name="Hensen N."/>
            <person name="Bonometti L."/>
            <person name="Westerberg I."/>
            <person name="Brannstrom I.O."/>
            <person name="Guillou S."/>
            <person name="Cros-Aarteil S."/>
            <person name="Calhoun S."/>
            <person name="Haridas S."/>
            <person name="Kuo A."/>
            <person name="Mondo S."/>
            <person name="Pangilinan J."/>
            <person name="Riley R."/>
            <person name="LaButti K."/>
            <person name="Andreopoulos B."/>
            <person name="Lipzen A."/>
            <person name="Chen C."/>
            <person name="Yan M."/>
            <person name="Daum C."/>
            <person name="Ng V."/>
            <person name="Clum A."/>
            <person name="Steindorff A."/>
            <person name="Ohm R.A."/>
            <person name="Martin F."/>
            <person name="Silar P."/>
            <person name="Natvig D.O."/>
            <person name="Lalanne C."/>
            <person name="Gautier V."/>
            <person name="Ament-Velasquez S.L."/>
            <person name="Kruys A."/>
            <person name="Hutchinson M.I."/>
            <person name="Powell A.J."/>
            <person name="Barry K."/>
            <person name="Miller A.N."/>
            <person name="Grigoriev I.V."/>
            <person name="Debuchy R."/>
            <person name="Gladieux P."/>
            <person name="Hiltunen Thoren M."/>
            <person name="Johannesson H."/>
        </authorList>
    </citation>
    <scope>NUCLEOTIDE SEQUENCE</scope>
    <source>
        <strain evidence="4">CBS 123565</strain>
    </source>
</reference>
<keyword evidence="2" id="KW-0472">Membrane</keyword>
<sequence>MVRGATLFLTLAALLGPVCAQFITPITKRQLWRVGDVQTITYNTKFTNYTIALWQQAMAGGSATLGPIVFKTTDGPVREFDWQVQLYKFDLASSNIFFFWLKEGAASAQGKNGPNMSSAYFNMTDKALPSSSKKTAATTSTTTSAVPSTVASTESSTEPSTEPSASLSTQSSTREEQSAGPTPSGTHPATSDTPKSSGGLPVGVQAGIGAGVGVIALTCIACAVMWFRYLKKQQTMLADLQQRALQSPRDTPGELPGSSPAQKMQQVHTYPAEYHHSPPVEMGTEIIPVELGAPPPVEIGSSETQTWRRLV</sequence>
<evidence type="ECO:0000256" key="2">
    <source>
        <dbReference type="SAM" id="Phobius"/>
    </source>
</evidence>
<feature type="compositionally biased region" description="Polar residues" evidence="1">
    <location>
        <begin position="179"/>
        <end position="196"/>
    </location>
</feature>
<accession>A0AAN6UQ33</accession>
<comment type="caution">
    <text evidence="4">The sequence shown here is derived from an EMBL/GenBank/DDBJ whole genome shotgun (WGS) entry which is preliminary data.</text>
</comment>
<feature type="compositionally biased region" description="Low complexity" evidence="1">
    <location>
        <begin position="131"/>
        <end position="169"/>
    </location>
</feature>
<feature type="chain" id="PRO_5042830732" evidence="3">
    <location>
        <begin position="21"/>
        <end position="311"/>
    </location>
</feature>
<feature type="region of interest" description="Disordered" evidence="1">
    <location>
        <begin position="131"/>
        <end position="198"/>
    </location>
</feature>
<protein>
    <submittedName>
        <fullName evidence="4">Uncharacterized protein</fullName>
    </submittedName>
</protein>
<evidence type="ECO:0000256" key="1">
    <source>
        <dbReference type="SAM" id="MobiDB-lite"/>
    </source>
</evidence>